<organism evidence="2 3">
    <name type="scientific">Cytobacillus spartinae</name>
    <dbReference type="NCBI Taxonomy" id="3299023"/>
    <lineage>
        <taxon>Bacteria</taxon>
        <taxon>Bacillati</taxon>
        <taxon>Bacillota</taxon>
        <taxon>Bacilli</taxon>
        <taxon>Bacillales</taxon>
        <taxon>Bacillaceae</taxon>
        <taxon>Cytobacillus</taxon>
    </lineage>
</organism>
<keyword evidence="3" id="KW-1185">Reference proteome</keyword>
<accession>A0ABW6KHG6</accession>
<evidence type="ECO:0000313" key="3">
    <source>
        <dbReference type="Proteomes" id="UP001601059"/>
    </source>
</evidence>
<feature type="transmembrane region" description="Helical" evidence="1">
    <location>
        <begin position="64"/>
        <end position="83"/>
    </location>
</feature>
<gene>
    <name evidence="2" type="ORF">ACFYKX_24025</name>
</gene>
<evidence type="ECO:0000256" key="1">
    <source>
        <dbReference type="SAM" id="Phobius"/>
    </source>
</evidence>
<keyword evidence="1" id="KW-0472">Membrane</keyword>
<evidence type="ECO:0000313" key="2">
    <source>
        <dbReference type="EMBL" id="MFE8703639.1"/>
    </source>
</evidence>
<feature type="transmembrane region" description="Helical" evidence="1">
    <location>
        <begin position="6"/>
        <end position="26"/>
    </location>
</feature>
<dbReference type="RefSeq" id="WP_389364345.1">
    <property type="nucleotide sequence ID" value="NZ_JBIACK010000018.1"/>
</dbReference>
<keyword evidence="1" id="KW-0812">Transmembrane</keyword>
<dbReference type="InterPro" id="IPR024515">
    <property type="entry name" value="DUF3397"/>
</dbReference>
<protein>
    <submittedName>
        <fullName evidence="2">DUF3397 domain-containing protein</fullName>
    </submittedName>
</protein>
<proteinExistence type="predicted"/>
<dbReference type="EMBL" id="JBIACK010000018">
    <property type="protein sequence ID" value="MFE8703639.1"/>
    <property type="molecule type" value="Genomic_DNA"/>
</dbReference>
<comment type="caution">
    <text evidence="2">The sequence shown here is derived from an EMBL/GenBank/DDBJ whole genome shotgun (WGS) entry which is preliminary data.</text>
</comment>
<dbReference type="PIRSF" id="PIRSF030092">
    <property type="entry name" value="UCP030092"/>
    <property type="match status" value="1"/>
</dbReference>
<dbReference type="InterPro" id="IPR016945">
    <property type="entry name" value="UCP030092"/>
</dbReference>
<dbReference type="Proteomes" id="UP001601059">
    <property type="component" value="Unassembled WGS sequence"/>
</dbReference>
<name>A0ABW6KHG6_9BACI</name>
<feature type="transmembrane region" description="Helical" evidence="1">
    <location>
        <begin position="103"/>
        <end position="124"/>
    </location>
</feature>
<sequence length="129" mass="14813">MAGIFSSILATLITVPILGYLIIFVISKQITKQHKKSVHIALDVSTLLFVFSVHYLIVTIWGKSFMWLILLLMIAIAIIFAFIHWKVKDELHFTSVFRGFWRFNFLIFSSAYLVLVIIGLYQSITNSLS</sequence>
<feature type="transmembrane region" description="Helical" evidence="1">
    <location>
        <begin position="38"/>
        <end position="58"/>
    </location>
</feature>
<keyword evidence="1" id="KW-1133">Transmembrane helix</keyword>
<reference evidence="2 3" key="1">
    <citation type="submission" date="2024-08" db="EMBL/GenBank/DDBJ databases">
        <title>Two novel Cytobacillus novel species.</title>
        <authorList>
            <person name="Liu G."/>
        </authorList>
    </citation>
    <scope>NUCLEOTIDE SEQUENCE [LARGE SCALE GENOMIC DNA]</scope>
    <source>
        <strain evidence="2 3">FJAT-54145</strain>
    </source>
</reference>
<dbReference type="Pfam" id="PF11877">
    <property type="entry name" value="DUF3397"/>
    <property type="match status" value="1"/>
</dbReference>